<accession>A0A3P6HY22</accession>
<organism evidence="1 2">
    <name type="scientific">Mesocestoides corti</name>
    <name type="common">Flatworm</name>
    <dbReference type="NCBI Taxonomy" id="53468"/>
    <lineage>
        <taxon>Eukaryota</taxon>
        <taxon>Metazoa</taxon>
        <taxon>Spiralia</taxon>
        <taxon>Lophotrochozoa</taxon>
        <taxon>Platyhelminthes</taxon>
        <taxon>Cestoda</taxon>
        <taxon>Eucestoda</taxon>
        <taxon>Cyclophyllidea</taxon>
        <taxon>Mesocestoididae</taxon>
        <taxon>Mesocestoides</taxon>
    </lineage>
</organism>
<name>A0A3P6HY22_MESCO</name>
<dbReference type="Proteomes" id="UP000267029">
    <property type="component" value="Unassembled WGS sequence"/>
</dbReference>
<dbReference type="AlphaFoldDB" id="A0A3P6HY22"/>
<gene>
    <name evidence="1" type="ORF">MCOS_LOCUS9731</name>
</gene>
<dbReference type="OrthoDB" id="6265025at2759"/>
<evidence type="ECO:0000313" key="2">
    <source>
        <dbReference type="Proteomes" id="UP000267029"/>
    </source>
</evidence>
<dbReference type="EMBL" id="UXSR01005818">
    <property type="protein sequence ID" value="VDD83728.1"/>
    <property type="molecule type" value="Genomic_DNA"/>
</dbReference>
<evidence type="ECO:0000313" key="1">
    <source>
        <dbReference type="EMBL" id="VDD83728.1"/>
    </source>
</evidence>
<reference evidence="1 2" key="1">
    <citation type="submission" date="2018-10" db="EMBL/GenBank/DDBJ databases">
        <authorList>
            <consortium name="Pathogen Informatics"/>
        </authorList>
    </citation>
    <scope>NUCLEOTIDE SEQUENCE [LARGE SCALE GENOMIC DNA]</scope>
</reference>
<protein>
    <submittedName>
        <fullName evidence="1">Uncharacterized protein</fullName>
    </submittedName>
</protein>
<keyword evidence="2" id="KW-1185">Reference proteome</keyword>
<sequence>MQLFNRCLVAYGERLRQTLSDILSTLENNREVIPFLGFASSQMQRKIESDLAKSLFLAIDTQLHLGDLLLFLTSDLAESASNEVMLSNYNKVLIDLYFSLPLGLIWKFFCRERAPAAILQRTLILTRKIIKKGFPNAKLIECGAACWSKAFSYPKVLVDPKVLLVFKSIAPLILDTLLRAKCIKNLPEDQYVSDSSFDPNTFSLSLMQLTAYVLGTGSVSFSLNALDCSDDPCAPDYEAFWNSVFGGIYLVPGKTMEILPDLCQCILRAGVRRFEQLSSVFSVECLATFAILQCHSHEKLLELGLIERLPVNYELLSLVWQARSSLEGGSTSHEVDEYPSVVGAERLGIFVAEQFVSLPIKLEVPASTLFFQSDAFRVNFLRMLTLVARLDRVFLNRKCLQRFVETGASIMTTDKCLILHCAKRSHGNLLHISLLVALYIAEQLQSSQSSWMYVQCSSVRSRMMESTGHLLFEEICVLGTLLVFGGGSNSLYTIITPFKTGDDIEAYCIRYCHLSAINSSILKFTGRYLEASMDSFISPFWQNFVPRQPGAVKCRQIKTCNDLVLPKSVTLLLFPGPLFGESIWNSIVFNNLQLEEYDQEKYPCSPLLMAFLAELLSNTPSLTVTRLDEKFLQEIVIFYAQQPAIPIPHDDPLTYLQRIVDQLLFIPTYLQLSTNDAVLFLSNMAKRCLRHKLQMECFAPGHCTSFTLATYKKILLPELNTEF</sequence>
<proteinExistence type="predicted"/>